<dbReference type="GeneID" id="11504754"/>
<evidence type="ECO:0000256" key="6">
    <source>
        <dbReference type="SAM" id="MobiDB-lite"/>
    </source>
</evidence>
<dbReference type="OrthoDB" id="654211at2759"/>
<dbReference type="Proteomes" id="UP000005627">
    <property type="component" value="Chromosome 2"/>
</dbReference>
<dbReference type="GO" id="GO:0000978">
    <property type="term" value="F:RNA polymerase II cis-regulatory region sequence-specific DNA binding"/>
    <property type="evidence" value="ECO:0007669"/>
    <property type="project" value="TreeGrafter"/>
</dbReference>
<gene>
    <name evidence="8" type="primary">TDEL0B04670</name>
    <name evidence="8" type="ORF">TDEL_0B04670</name>
</gene>
<feature type="domain" description="C2H2-type" evidence="7">
    <location>
        <begin position="287"/>
        <end position="312"/>
    </location>
</feature>
<dbReference type="InterPro" id="IPR013087">
    <property type="entry name" value="Znf_C2H2_type"/>
</dbReference>
<dbReference type="GO" id="GO:0000981">
    <property type="term" value="F:DNA-binding transcription factor activity, RNA polymerase II-specific"/>
    <property type="evidence" value="ECO:0007669"/>
    <property type="project" value="TreeGrafter"/>
</dbReference>
<dbReference type="AlphaFoldDB" id="G8ZPQ2"/>
<evidence type="ECO:0000256" key="4">
    <source>
        <dbReference type="ARBA" id="ARBA00022833"/>
    </source>
</evidence>
<reference evidence="8 9" key="1">
    <citation type="journal article" date="2011" name="Proc. Natl. Acad. Sci. U.S.A.">
        <title>Evolutionary erosion of yeast sex chromosomes by mating-type switching accidents.</title>
        <authorList>
            <person name="Gordon J.L."/>
            <person name="Armisen D."/>
            <person name="Proux-Wera E."/>
            <person name="Oheigeartaigh S.S."/>
            <person name="Byrne K.P."/>
            <person name="Wolfe K.H."/>
        </authorList>
    </citation>
    <scope>NUCLEOTIDE SEQUENCE [LARGE SCALE GENOMIC DNA]</scope>
    <source>
        <strain evidence="9">ATCC 10662 / CBS 1146 / NBRC 0425 / NCYC 2629 / NRRL Y-866</strain>
    </source>
</reference>
<dbReference type="FunCoup" id="G8ZPQ2">
    <property type="interactions" value="10"/>
</dbReference>
<organism evidence="8 9">
    <name type="scientific">Torulaspora delbrueckii</name>
    <name type="common">Yeast</name>
    <name type="synonym">Candida colliculosa</name>
    <dbReference type="NCBI Taxonomy" id="4950"/>
    <lineage>
        <taxon>Eukaryota</taxon>
        <taxon>Fungi</taxon>
        <taxon>Dikarya</taxon>
        <taxon>Ascomycota</taxon>
        <taxon>Saccharomycotina</taxon>
        <taxon>Saccharomycetes</taxon>
        <taxon>Saccharomycetales</taxon>
        <taxon>Saccharomycetaceae</taxon>
        <taxon>Torulaspora</taxon>
    </lineage>
</organism>
<evidence type="ECO:0000259" key="7">
    <source>
        <dbReference type="PROSITE" id="PS50157"/>
    </source>
</evidence>
<accession>G8ZPQ2</accession>
<evidence type="ECO:0000313" key="8">
    <source>
        <dbReference type="EMBL" id="CCE90596.1"/>
    </source>
</evidence>
<dbReference type="Gene3D" id="3.30.160.60">
    <property type="entry name" value="Classic Zinc Finger"/>
    <property type="match status" value="2"/>
</dbReference>
<dbReference type="STRING" id="1076872.G8ZPQ2"/>
<dbReference type="RefSeq" id="XP_003679807.1">
    <property type="nucleotide sequence ID" value="XM_003679759.1"/>
</dbReference>
<dbReference type="GO" id="GO:0008270">
    <property type="term" value="F:zinc ion binding"/>
    <property type="evidence" value="ECO:0007669"/>
    <property type="project" value="UniProtKB-KW"/>
</dbReference>
<dbReference type="eggNOG" id="KOG1721">
    <property type="taxonomic scope" value="Eukaryota"/>
</dbReference>
<feature type="region of interest" description="Disordered" evidence="6">
    <location>
        <begin position="232"/>
        <end position="251"/>
    </location>
</feature>
<dbReference type="PROSITE" id="PS50157">
    <property type="entry name" value="ZINC_FINGER_C2H2_2"/>
    <property type="match status" value="2"/>
</dbReference>
<protein>
    <recommendedName>
        <fullName evidence="7">C2H2-type domain-containing protein</fullName>
    </recommendedName>
</protein>
<proteinExistence type="predicted"/>
<dbReference type="PROSITE" id="PS00028">
    <property type="entry name" value="ZINC_FINGER_C2H2_1"/>
    <property type="match status" value="2"/>
</dbReference>
<feature type="compositionally biased region" description="Basic residues" evidence="6">
    <location>
        <begin position="233"/>
        <end position="247"/>
    </location>
</feature>
<keyword evidence="4" id="KW-0862">Zinc</keyword>
<dbReference type="PANTHER" id="PTHR23235">
    <property type="entry name" value="KRUEPPEL-LIKE TRANSCRIPTION FACTOR"/>
    <property type="match status" value="1"/>
</dbReference>
<dbReference type="SUPFAM" id="SSF57667">
    <property type="entry name" value="beta-beta-alpha zinc fingers"/>
    <property type="match status" value="1"/>
</dbReference>
<dbReference type="PANTHER" id="PTHR23235:SF127">
    <property type="entry name" value="TRANSCRIPTION FACTOR, PUTATIVE (AFU_ORTHOLOGUE AFUA_3G09820)-RELATED"/>
    <property type="match status" value="1"/>
</dbReference>
<evidence type="ECO:0000256" key="3">
    <source>
        <dbReference type="ARBA" id="ARBA00022771"/>
    </source>
</evidence>
<dbReference type="EMBL" id="HE616743">
    <property type="protein sequence ID" value="CCE90596.1"/>
    <property type="molecule type" value="Genomic_DNA"/>
</dbReference>
<dbReference type="KEGG" id="tdl:TDEL_0B04670"/>
<dbReference type="FunFam" id="3.30.160.60:FF:000303">
    <property type="entry name" value="Zinc finger protein 41"/>
    <property type="match status" value="1"/>
</dbReference>
<evidence type="ECO:0000256" key="1">
    <source>
        <dbReference type="ARBA" id="ARBA00022723"/>
    </source>
</evidence>
<keyword evidence="9" id="KW-1185">Reference proteome</keyword>
<dbReference type="InterPro" id="IPR036236">
    <property type="entry name" value="Znf_C2H2_sf"/>
</dbReference>
<dbReference type="InParanoid" id="G8ZPQ2"/>
<dbReference type="Pfam" id="PF00096">
    <property type="entry name" value="zf-C2H2"/>
    <property type="match status" value="2"/>
</dbReference>
<dbReference type="HOGENOM" id="CLU_034389_1_0_1"/>
<keyword evidence="1" id="KW-0479">Metal-binding</keyword>
<sequence length="312" mass="36122">MTLQLHRIDSNGTVIGLNDQFNLQLIPKQEDNHAVNSDLTGNTMTTETQNQNQNYIQRIPSTTANNFFEDLLSWQPPTSGNNGSRRLSISEYNADNAGYYEYEYFGKHHDDSTTQFNDNDDEIMMISDDEAMRGFDFDLDEPQRKKVKDYFKLSIFSSNNSSNGTFWGRKKKNVAEETEAVINPSQLLFHDVFQEDEEEEEDDGEAITQFTVFDNHKLDHRPIVHSPAPAAIAKRRSGSMPKTRGRKPSPIPDASKQFGCEFCDRRFKRQEHLKRHVRSLHMCEKPFNCHICDKKFSRSDNLNQHIKTHSHQ</sequence>
<feature type="domain" description="C2H2-type" evidence="7">
    <location>
        <begin position="258"/>
        <end position="286"/>
    </location>
</feature>
<evidence type="ECO:0000256" key="2">
    <source>
        <dbReference type="ARBA" id="ARBA00022737"/>
    </source>
</evidence>
<evidence type="ECO:0000313" key="9">
    <source>
        <dbReference type="Proteomes" id="UP000005627"/>
    </source>
</evidence>
<evidence type="ECO:0000256" key="5">
    <source>
        <dbReference type="PROSITE-ProRule" id="PRU00042"/>
    </source>
</evidence>
<keyword evidence="3 5" id="KW-0863">Zinc-finger</keyword>
<name>G8ZPQ2_TORDE</name>
<keyword evidence="2" id="KW-0677">Repeat</keyword>
<dbReference type="SMART" id="SM00355">
    <property type="entry name" value="ZnF_C2H2"/>
    <property type="match status" value="2"/>
</dbReference>